<feature type="domain" description="2TM" evidence="2">
    <location>
        <begin position="15"/>
        <end position="99"/>
    </location>
</feature>
<keyword evidence="1" id="KW-0472">Membrane</keyword>
<protein>
    <recommendedName>
        <fullName evidence="2">2TM domain-containing protein</fullName>
    </recommendedName>
</protein>
<feature type="transmembrane region" description="Helical" evidence="1">
    <location>
        <begin position="27"/>
        <end position="46"/>
    </location>
</feature>
<reference evidence="3 4" key="1">
    <citation type="submission" date="2019-07" db="EMBL/GenBank/DDBJ databases">
        <title>Whole genome shotgun sequence of Chryseobacterium hagamense NBRC 105253.</title>
        <authorList>
            <person name="Hosoyama A."/>
            <person name="Uohara A."/>
            <person name="Ohji S."/>
            <person name="Ichikawa N."/>
        </authorList>
    </citation>
    <scope>NUCLEOTIDE SEQUENCE [LARGE SCALE GENOMIC DNA]</scope>
    <source>
        <strain evidence="3 4">NBRC 105253</strain>
    </source>
</reference>
<dbReference type="Pfam" id="PF13239">
    <property type="entry name" value="2TM"/>
    <property type="match status" value="1"/>
</dbReference>
<feature type="transmembrane region" description="Helical" evidence="1">
    <location>
        <begin position="58"/>
        <end position="76"/>
    </location>
</feature>
<organism evidence="3 4">
    <name type="scientific">Chryseobacterium hagamense</name>
    <dbReference type="NCBI Taxonomy" id="395935"/>
    <lineage>
        <taxon>Bacteria</taxon>
        <taxon>Pseudomonadati</taxon>
        <taxon>Bacteroidota</taxon>
        <taxon>Flavobacteriia</taxon>
        <taxon>Flavobacteriales</taxon>
        <taxon>Weeksellaceae</taxon>
        <taxon>Chryseobacterium group</taxon>
        <taxon>Chryseobacterium</taxon>
    </lineage>
</organism>
<dbReference type="EMBL" id="BJYJ01000004">
    <property type="protein sequence ID" value="GEN75633.1"/>
    <property type="molecule type" value="Genomic_DNA"/>
</dbReference>
<gene>
    <name evidence="3" type="ORF">CHA01nite_13730</name>
</gene>
<comment type="caution">
    <text evidence="3">The sequence shown here is derived from an EMBL/GenBank/DDBJ whole genome shotgun (WGS) entry which is preliminary data.</text>
</comment>
<keyword evidence="1" id="KW-0812">Transmembrane</keyword>
<dbReference type="InterPro" id="IPR025698">
    <property type="entry name" value="2TM_dom"/>
</dbReference>
<dbReference type="AlphaFoldDB" id="A0A511YKD2"/>
<proteinExistence type="predicted"/>
<evidence type="ECO:0000313" key="3">
    <source>
        <dbReference type="EMBL" id="GEN75633.1"/>
    </source>
</evidence>
<name>A0A511YKD2_9FLAO</name>
<accession>A0A511YKD2</accession>
<evidence type="ECO:0000259" key="2">
    <source>
        <dbReference type="Pfam" id="PF13239"/>
    </source>
</evidence>
<dbReference type="Proteomes" id="UP000321863">
    <property type="component" value="Unassembled WGS sequence"/>
</dbReference>
<evidence type="ECO:0000313" key="4">
    <source>
        <dbReference type="Proteomes" id="UP000321863"/>
    </source>
</evidence>
<keyword evidence="1" id="KW-1133">Transmembrane helix</keyword>
<sequence length="104" mass="12701">MYIMENISKDDIRYKEAERQVKRIKKFYVFLFIYIAVNIFILVLNYRELQPGDTIWQLKYFSLPIFWGIAVVIHGLRTFMPNFMLGSNWEDRKIKELMDKEKQL</sequence>
<keyword evidence="4" id="KW-1185">Reference proteome</keyword>
<evidence type="ECO:0000256" key="1">
    <source>
        <dbReference type="SAM" id="Phobius"/>
    </source>
</evidence>